<protein>
    <submittedName>
        <fullName evidence="3">Uncharacterized protein</fullName>
    </submittedName>
</protein>
<gene>
    <name evidence="3" type="ORF">NA56DRAFT_667601</name>
</gene>
<sequence>MHFTTLSVAFFAALATAHQHAAQHFHHRRQSNSTATDPAAQTTLTVFATVIHTVTTAGVATSFPHFTLIPSPSANSSVPTSVSSALGVVTTPSVPSNGSVATPVLSTSTYFQTEVITITSCAASVTNCPARTSTSIYPVETVITSSAEGVAAASSSVVLTYTLGSGTSTTVITTRGGAAGSSGAACAPVTVTVTQAPVTVTVTETASPAGATANSGAAASGGNVNQNAPAPSSTPASGPVVIMSTATVIPVPASTGSPYGNGTQTTVTVKKNCSSIYPSSGFISKARSTGTAPIPYVTGTY</sequence>
<proteinExistence type="predicted"/>
<evidence type="ECO:0000256" key="2">
    <source>
        <dbReference type="SAM" id="SignalP"/>
    </source>
</evidence>
<dbReference type="Proteomes" id="UP000235672">
    <property type="component" value="Unassembled WGS sequence"/>
</dbReference>
<keyword evidence="4" id="KW-1185">Reference proteome</keyword>
<dbReference type="AlphaFoldDB" id="A0A2J6QLY3"/>
<dbReference type="OrthoDB" id="3565477at2759"/>
<reference evidence="3 4" key="1">
    <citation type="submission" date="2016-05" db="EMBL/GenBank/DDBJ databases">
        <title>A degradative enzymes factory behind the ericoid mycorrhizal symbiosis.</title>
        <authorList>
            <consortium name="DOE Joint Genome Institute"/>
            <person name="Martino E."/>
            <person name="Morin E."/>
            <person name="Grelet G."/>
            <person name="Kuo A."/>
            <person name="Kohler A."/>
            <person name="Daghino S."/>
            <person name="Barry K."/>
            <person name="Choi C."/>
            <person name="Cichocki N."/>
            <person name="Clum A."/>
            <person name="Copeland A."/>
            <person name="Hainaut M."/>
            <person name="Haridas S."/>
            <person name="Labutti K."/>
            <person name="Lindquist E."/>
            <person name="Lipzen A."/>
            <person name="Khouja H.-R."/>
            <person name="Murat C."/>
            <person name="Ohm R."/>
            <person name="Olson A."/>
            <person name="Spatafora J."/>
            <person name="Veneault-Fourrey C."/>
            <person name="Henrissat B."/>
            <person name="Grigoriev I."/>
            <person name="Martin F."/>
            <person name="Perotto S."/>
        </authorList>
    </citation>
    <scope>NUCLEOTIDE SEQUENCE [LARGE SCALE GENOMIC DNA]</scope>
    <source>
        <strain evidence="3 4">UAMH 7357</strain>
    </source>
</reference>
<feature type="signal peptide" evidence="2">
    <location>
        <begin position="1"/>
        <end position="17"/>
    </location>
</feature>
<evidence type="ECO:0000313" key="4">
    <source>
        <dbReference type="Proteomes" id="UP000235672"/>
    </source>
</evidence>
<evidence type="ECO:0000256" key="1">
    <source>
        <dbReference type="SAM" id="MobiDB-lite"/>
    </source>
</evidence>
<feature type="region of interest" description="Disordered" evidence="1">
    <location>
        <begin position="209"/>
        <end position="237"/>
    </location>
</feature>
<keyword evidence="2" id="KW-0732">Signal</keyword>
<accession>A0A2J6QLY3</accession>
<feature type="chain" id="PRO_5014362460" evidence="2">
    <location>
        <begin position="18"/>
        <end position="301"/>
    </location>
</feature>
<dbReference type="STRING" id="1745343.A0A2J6QLY3"/>
<organism evidence="3 4">
    <name type="scientific">Hyaloscypha hepaticicola</name>
    <dbReference type="NCBI Taxonomy" id="2082293"/>
    <lineage>
        <taxon>Eukaryota</taxon>
        <taxon>Fungi</taxon>
        <taxon>Dikarya</taxon>
        <taxon>Ascomycota</taxon>
        <taxon>Pezizomycotina</taxon>
        <taxon>Leotiomycetes</taxon>
        <taxon>Helotiales</taxon>
        <taxon>Hyaloscyphaceae</taxon>
        <taxon>Hyaloscypha</taxon>
    </lineage>
</organism>
<name>A0A2J6QLY3_9HELO</name>
<evidence type="ECO:0000313" key="3">
    <source>
        <dbReference type="EMBL" id="PMD27252.1"/>
    </source>
</evidence>
<dbReference type="EMBL" id="KZ613466">
    <property type="protein sequence ID" value="PMD27252.1"/>
    <property type="molecule type" value="Genomic_DNA"/>
</dbReference>